<organism evidence="1 2">
    <name type="scientific">Listeria booriae</name>
    <dbReference type="NCBI Taxonomy" id="1552123"/>
    <lineage>
        <taxon>Bacteria</taxon>
        <taxon>Bacillati</taxon>
        <taxon>Bacillota</taxon>
        <taxon>Bacilli</taxon>
        <taxon>Bacillales</taxon>
        <taxon>Listeriaceae</taxon>
        <taxon>Listeria</taxon>
    </lineage>
</organism>
<dbReference type="RefSeq" id="WP_185642523.1">
    <property type="nucleotide sequence ID" value="NZ_JAASWV010000045.1"/>
</dbReference>
<comment type="caution">
    <text evidence="1">The sequence shown here is derived from an EMBL/GenBank/DDBJ whole genome shotgun (WGS) entry which is preliminary data.</text>
</comment>
<accession>A0A7X1DLU2</accession>
<dbReference type="AlphaFoldDB" id="A0A7X1DLU2"/>
<gene>
    <name evidence="1" type="ORF">HCJ81_16905</name>
</gene>
<dbReference type="EMBL" id="JAASWV010000045">
    <property type="protein sequence ID" value="MBC2312537.1"/>
    <property type="molecule type" value="Genomic_DNA"/>
</dbReference>
<name>A0A7X1DLU2_9LIST</name>
<proteinExistence type="predicted"/>
<evidence type="ECO:0000313" key="1">
    <source>
        <dbReference type="EMBL" id="MBC2312537.1"/>
    </source>
</evidence>
<evidence type="ECO:0000313" key="2">
    <source>
        <dbReference type="Proteomes" id="UP000565628"/>
    </source>
</evidence>
<sequence length="121" mass="13985">MVKVTKKMQESFKQKVLNPEITFFNDTLHEWSFKPTGKDAYQIPLLKNQNLPALEVYIYTLSDEVNVVINYLPEKDGIWPLPRKSSALSGLKDVAKYIDLASDYKDVEEVEGKFKKLSEEQ</sequence>
<reference evidence="1 2" key="1">
    <citation type="submission" date="2020-03" db="EMBL/GenBank/DDBJ databases">
        <title>Soil Listeria distribution.</title>
        <authorList>
            <person name="Liao J."/>
            <person name="Wiedmann M."/>
        </authorList>
    </citation>
    <scope>NUCLEOTIDE SEQUENCE [LARGE SCALE GENOMIC DNA]</scope>
    <source>
        <strain evidence="1 2">FSL L7-0039</strain>
    </source>
</reference>
<dbReference type="Proteomes" id="UP000565628">
    <property type="component" value="Unassembled WGS sequence"/>
</dbReference>
<protein>
    <submittedName>
        <fullName evidence="1">Uncharacterized protein</fullName>
    </submittedName>
</protein>